<dbReference type="Pfam" id="PF04139">
    <property type="entry name" value="Rad9"/>
    <property type="match status" value="1"/>
</dbReference>
<gene>
    <name evidence="2" type="ORF">PUMCH_002203</name>
</gene>
<evidence type="ECO:0000313" key="3">
    <source>
        <dbReference type="Proteomes" id="UP001338582"/>
    </source>
</evidence>
<dbReference type="InterPro" id="IPR007268">
    <property type="entry name" value="Rad9/Ddc1"/>
</dbReference>
<dbReference type="Proteomes" id="UP001338582">
    <property type="component" value="Chromosome 3"/>
</dbReference>
<dbReference type="PANTHER" id="PTHR15237:SF0">
    <property type="entry name" value="CELL CYCLE CHECKPOINT CONTROL PROTEIN"/>
    <property type="match status" value="1"/>
</dbReference>
<dbReference type="PANTHER" id="PTHR15237">
    <property type="entry name" value="DNA REPAIR PROTEIN RAD9"/>
    <property type="match status" value="1"/>
</dbReference>
<dbReference type="InterPro" id="IPR046938">
    <property type="entry name" value="DNA_clamp_sf"/>
</dbReference>
<dbReference type="GO" id="GO:0071479">
    <property type="term" value="P:cellular response to ionizing radiation"/>
    <property type="evidence" value="ECO:0007669"/>
    <property type="project" value="TreeGrafter"/>
</dbReference>
<sequence length="432" mass="48847">MSLVAATDNPKSISTFARCCLALAAISSQICVSFTKSALYVLAVNSSRTTNGEITFPSTFFRDYLIVTESILSDGYDKTNDSYSFVVSAKLLVVLLRNLDSGHVNYIHLSVDCSESTAPSKRYKLNVEIFTKKQVLKKYQIGYQPAEFVPTDIPTRYLNLRRNVRINQFTLEVSTLKLFVDMTPSVSEDFGIDVKNNKIMLLAYSKQVVRDADYLKQAMLISVLMAINELPLSNLEDNLVGINFRLKDFRTYMNLVSTFRKDTRLSADYTDEEATIDTYFLQPGDPILFQFRDFGVSVNLIQITANDGEARQGEDQTEKLILKPARLKDQLMVESGNLESDLPTLEQLKATARDRGRDIELEAELTPEDEQLADLLMITYGNSHESGSESHRGQKRAREPDTFEEETDDLQFLEEPEFGPTQTTDKPKALFD</sequence>
<organism evidence="2 3">
    <name type="scientific">Australozyma saopauloensis</name>
    <dbReference type="NCBI Taxonomy" id="291208"/>
    <lineage>
        <taxon>Eukaryota</taxon>
        <taxon>Fungi</taxon>
        <taxon>Dikarya</taxon>
        <taxon>Ascomycota</taxon>
        <taxon>Saccharomycotina</taxon>
        <taxon>Pichiomycetes</taxon>
        <taxon>Metschnikowiaceae</taxon>
        <taxon>Australozyma</taxon>
    </lineage>
</organism>
<name>A0AAX4H8U7_9ASCO</name>
<protein>
    <submittedName>
        <fullName evidence="2">Uncharacterized protein</fullName>
    </submittedName>
</protein>
<feature type="region of interest" description="Disordered" evidence="1">
    <location>
        <begin position="382"/>
        <end position="432"/>
    </location>
</feature>
<feature type="compositionally biased region" description="Acidic residues" evidence="1">
    <location>
        <begin position="402"/>
        <end position="417"/>
    </location>
</feature>
<reference evidence="2 3" key="1">
    <citation type="submission" date="2023-10" db="EMBL/GenBank/DDBJ databases">
        <title>Draft Genome Sequence of Candida saopaulonensis from a very Premature Infant with Sepsis.</title>
        <authorList>
            <person name="Ning Y."/>
            <person name="Dai R."/>
            <person name="Xiao M."/>
            <person name="Xu Y."/>
            <person name="Yan Q."/>
            <person name="Zhang L."/>
        </authorList>
    </citation>
    <scope>NUCLEOTIDE SEQUENCE [LARGE SCALE GENOMIC DNA]</scope>
    <source>
        <strain evidence="2 3">19XY460</strain>
    </source>
</reference>
<proteinExistence type="predicted"/>
<evidence type="ECO:0000256" key="1">
    <source>
        <dbReference type="SAM" id="MobiDB-lite"/>
    </source>
</evidence>
<evidence type="ECO:0000313" key="2">
    <source>
        <dbReference type="EMBL" id="WPK24904.1"/>
    </source>
</evidence>
<dbReference type="GO" id="GO:0000076">
    <property type="term" value="P:DNA replication checkpoint signaling"/>
    <property type="evidence" value="ECO:0007669"/>
    <property type="project" value="TreeGrafter"/>
</dbReference>
<dbReference type="RefSeq" id="XP_062877287.1">
    <property type="nucleotide sequence ID" value="XM_063021217.1"/>
</dbReference>
<dbReference type="GO" id="GO:0030896">
    <property type="term" value="C:checkpoint clamp complex"/>
    <property type="evidence" value="ECO:0007669"/>
    <property type="project" value="InterPro"/>
</dbReference>
<dbReference type="Gene3D" id="3.70.10.10">
    <property type="match status" value="1"/>
</dbReference>
<keyword evidence="3" id="KW-1185">Reference proteome</keyword>
<dbReference type="GO" id="GO:0031573">
    <property type="term" value="P:mitotic intra-S DNA damage checkpoint signaling"/>
    <property type="evidence" value="ECO:0007669"/>
    <property type="project" value="TreeGrafter"/>
</dbReference>
<dbReference type="SUPFAM" id="SSF55979">
    <property type="entry name" value="DNA clamp"/>
    <property type="match status" value="1"/>
</dbReference>
<feature type="compositionally biased region" description="Basic and acidic residues" evidence="1">
    <location>
        <begin position="386"/>
        <end position="401"/>
    </location>
</feature>
<accession>A0AAX4H8U7</accession>
<dbReference type="AlphaFoldDB" id="A0AAX4H8U7"/>
<dbReference type="GO" id="GO:0006281">
    <property type="term" value="P:DNA repair"/>
    <property type="evidence" value="ECO:0007669"/>
    <property type="project" value="TreeGrafter"/>
</dbReference>
<dbReference type="GeneID" id="88173268"/>
<dbReference type="EMBL" id="CP138896">
    <property type="protein sequence ID" value="WPK24904.1"/>
    <property type="molecule type" value="Genomic_DNA"/>
</dbReference>
<dbReference type="KEGG" id="asau:88173268"/>